<evidence type="ECO:0000313" key="2">
    <source>
        <dbReference type="Proteomes" id="UP000243579"/>
    </source>
</evidence>
<evidence type="ECO:0000313" key="1">
    <source>
        <dbReference type="EMBL" id="OQR87479.1"/>
    </source>
</evidence>
<keyword evidence="2" id="KW-1185">Reference proteome</keyword>
<dbReference type="AlphaFoldDB" id="A0A1V9YP40"/>
<proteinExistence type="predicted"/>
<protein>
    <submittedName>
        <fullName evidence="1">Uncharacterized protein</fullName>
    </submittedName>
</protein>
<gene>
    <name evidence="1" type="ORF">ACHHYP_08802</name>
</gene>
<dbReference type="Proteomes" id="UP000243579">
    <property type="component" value="Unassembled WGS sequence"/>
</dbReference>
<name>A0A1V9YP40_ACHHY</name>
<accession>A0A1V9YP40</accession>
<dbReference type="OrthoDB" id="6362633at2759"/>
<comment type="caution">
    <text evidence="1">The sequence shown here is derived from an EMBL/GenBank/DDBJ whole genome shotgun (WGS) entry which is preliminary data.</text>
</comment>
<sequence>MNPGNYYAAPGNLNFNGMGGFMMGSNGIPSPTGQMGMMPGFMPETPPHHAPAATSTPPHDARFNRGNYRCSRCGEPKKGHVCPYQPANFKCNKCGNLKKSCTCGAPQKSNMEVQCALDENMTIAKLDLAAQGVTEFHESVVAFIEGAAPSS</sequence>
<reference evidence="1 2" key="1">
    <citation type="journal article" date="2014" name="Genome Biol. Evol.">
        <title>The secreted proteins of Achlya hypogyna and Thraustotheca clavata identify the ancestral oomycete secretome and reveal gene acquisitions by horizontal gene transfer.</title>
        <authorList>
            <person name="Misner I."/>
            <person name="Blouin N."/>
            <person name="Leonard G."/>
            <person name="Richards T.A."/>
            <person name="Lane C.E."/>
        </authorList>
    </citation>
    <scope>NUCLEOTIDE SEQUENCE [LARGE SCALE GENOMIC DNA]</scope>
    <source>
        <strain evidence="1 2">ATCC 48635</strain>
    </source>
</reference>
<dbReference type="EMBL" id="JNBR01001439">
    <property type="protein sequence ID" value="OQR87479.1"/>
    <property type="molecule type" value="Genomic_DNA"/>
</dbReference>
<organism evidence="1 2">
    <name type="scientific">Achlya hypogyna</name>
    <name type="common">Oomycete</name>
    <name type="synonym">Protoachlya hypogyna</name>
    <dbReference type="NCBI Taxonomy" id="1202772"/>
    <lineage>
        <taxon>Eukaryota</taxon>
        <taxon>Sar</taxon>
        <taxon>Stramenopiles</taxon>
        <taxon>Oomycota</taxon>
        <taxon>Saprolegniomycetes</taxon>
        <taxon>Saprolegniales</taxon>
        <taxon>Achlyaceae</taxon>
        <taxon>Achlya</taxon>
    </lineage>
</organism>